<name>A0A0U2RLG3_9ALTE</name>
<feature type="signal peptide" evidence="1">
    <location>
        <begin position="1"/>
        <end position="31"/>
    </location>
</feature>
<reference evidence="2 3" key="1">
    <citation type="submission" date="2015-12" db="EMBL/GenBank/DDBJ databases">
        <title>Complete genome of Lacimicrobium alkaliphilum KCTC 32984.</title>
        <authorList>
            <person name="Kim S.-G."/>
            <person name="Lee Y.-J."/>
        </authorList>
    </citation>
    <scope>NUCLEOTIDE SEQUENCE [LARGE SCALE GENOMIC DNA]</scope>
    <source>
        <strain evidence="2 3">YelD216</strain>
    </source>
</reference>
<dbReference type="AlphaFoldDB" id="A0A0U2RLG3"/>
<organism evidence="2 3">
    <name type="scientific">Lacimicrobium alkaliphilum</name>
    <dbReference type="NCBI Taxonomy" id="1526571"/>
    <lineage>
        <taxon>Bacteria</taxon>
        <taxon>Pseudomonadati</taxon>
        <taxon>Pseudomonadota</taxon>
        <taxon>Gammaproteobacteria</taxon>
        <taxon>Alteromonadales</taxon>
        <taxon>Alteromonadaceae</taxon>
        <taxon>Lacimicrobium</taxon>
    </lineage>
</organism>
<evidence type="ECO:0000313" key="2">
    <source>
        <dbReference type="EMBL" id="ALS98138.1"/>
    </source>
</evidence>
<evidence type="ECO:0000256" key="1">
    <source>
        <dbReference type="SAM" id="SignalP"/>
    </source>
</evidence>
<gene>
    <name evidence="2" type="ORF">AT746_07595</name>
</gene>
<proteinExistence type="predicted"/>
<evidence type="ECO:0000313" key="3">
    <source>
        <dbReference type="Proteomes" id="UP000068447"/>
    </source>
</evidence>
<keyword evidence="3" id="KW-1185">Reference proteome</keyword>
<accession>A0A0U2RLG3</accession>
<dbReference type="KEGG" id="lal:AT746_07595"/>
<protein>
    <submittedName>
        <fullName evidence="2">Uncharacterized protein</fullName>
    </submittedName>
</protein>
<feature type="chain" id="PRO_5006832131" evidence="1">
    <location>
        <begin position="32"/>
        <end position="286"/>
    </location>
</feature>
<dbReference type="Proteomes" id="UP000068447">
    <property type="component" value="Chromosome"/>
</dbReference>
<keyword evidence="1" id="KW-0732">Signal</keyword>
<dbReference type="EMBL" id="CP013650">
    <property type="protein sequence ID" value="ALS98138.1"/>
    <property type="molecule type" value="Genomic_DNA"/>
</dbReference>
<sequence length="286" mass="31867">MAQEITMLRIKNSLTLLVLIGTMLSSSTSLADGLTDLQQALESLKGTTPISATLTNTFTEKRGEGNDLKEQQGSADILLADDGKGLQITYRKAILEVMEQEASLKSEDEDASTPTQDAVNNLEASELKSKLSAAANLLRFIQKAQYQGEEPGTCELGEVRLLNFDLPLEAVISNKKVRDYVKRFDGEYRIWIDEKGFPLKSEINFSGKGRAFIFFTMEAQAHTQTYYQVVGDRLVILDRKYHRAYDSSWDSSETRGEETLALDQPHQLTDNNLIAICETGEQPSRG</sequence>